<keyword evidence="6" id="KW-1185">Reference proteome</keyword>
<dbReference type="PIRSF" id="PIRSF016578">
    <property type="entry name" value="HsaA"/>
    <property type="match status" value="1"/>
</dbReference>
<name>A0A845BMF0_9NEIS</name>
<dbReference type="SUPFAM" id="SSF47203">
    <property type="entry name" value="Acyl-CoA dehydrogenase C-terminal domain-like"/>
    <property type="match status" value="1"/>
</dbReference>
<dbReference type="InterPro" id="IPR050741">
    <property type="entry name" value="Acyl-CoA_dehydrogenase"/>
</dbReference>
<dbReference type="InterPro" id="IPR013107">
    <property type="entry name" value="Acyl-CoA_DH_C"/>
</dbReference>
<dbReference type="GO" id="GO:0050660">
    <property type="term" value="F:flavin adenine dinucleotide binding"/>
    <property type="evidence" value="ECO:0007669"/>
    <property type="project" value="InterPro"/>
</dbReference>
<protein>
    <submittedName>
        <fullName evidence="5">Flavin-dependent monooxygenase</fullName>
    </submittedName>
</protein>
<dbReference type="InterPro" id="IPR046373">
    <property type="entry name" value="Acyl-CoA_Oxase/DH_mid-dom_sf"/>
</dbReference>
<feature type="domain" description="Acyl-CoA dehydrogenase/oxidase N-terminal" evidence="3">
    <location>
        <begin position="11"/>
        <end position="105"/>
    </location>
</feature>
<keyword evidence="5" id="KW-0503">Monooxygenase</keyword>
<dbReference type="InterPro" id="IPR036250">
    <property type="entry name" value="AcylCo_DH-like_C"/>
</dbReference>
<dbReference type="InterPro" id="IPR037069">
    <property type="entry name" value="AcylCoA_DH/ox_N_sf"/>
</dbReference>
<comment type="similarity">
    <text evidence="2">Belongs to the HpaH/HsaA monooxygenase family.</text>
</comment>
<dbReference type="Proteomes" id="UP000467214">
    <property type="component" value="Unassembled WGS sequence"/>
</dbReference>
<gene>
    <name evidence="5" type="ORF">GQF02_11145</name>
</gene>
<accession>A0A845BMF0</accession>
<dbReference type="GO" id="GO:0033539">
    <property type="term" value="P:fatty acid beta-oxidation using acyl-CoA dehydrogenase"/>
    <property type="evidence" value="ECO:0007669"/>
    <property type="project" value="TreeGrafter"/>
</dbReference>
<proteinExistence type="inferred from homology"/>
<dbReference type="AlphaFoldDB" id="A0A845BMF0"/>
<dbReference type="Gene3D" id="2.40.110.10">
    <property type="entry name" value="Butyryl-CoA Dehydrogenase, subunit A, domain 2"/>
    <property type="match status" value="1"/>
</dbReference>
<evidence type="ECO:0000256" key="2">
    <source>
        <dbReference type="ARBA" id="ARBA00049661"/>
    </source>
</evidence>
<dbReference type="RefSeq" id="WP_160797172.1">
    <property type="nucleotide sequence ID" value="NZ_WSSB01000009.1"/>
</dbReference>
<evidence type="ECO:0000313" key="5">
    <source>
        <dbReference type="EMBL" id="MXR37532.1"/>
    </source>
</evidence>
<dbReference type="GO" id="GO:0016712">
    <property type="term" value="F:oxidoreductase activity, acting on paired donors, with incorporation or reduction of molecular oxygen, reduced flavin or flavoprotein as one donor, and incorporation of one atom of oxygen"/>
    <property type="evidence" value="ECO:0007669"/>
    <property type="project" value="TreeGrafter"/>
</dbReference>
<keyword evidence="1" id="KW-0560">Oxidoreductase</keyword>
<dbReference type="InterPro" id="IPR013786">
    <property type="entry name" value="AcylCoA_DH/ox_N"/>
</dbReference>
<dbReference type="InterPro" id="IPR009100">
    <property type="entry name" value="AcylCoA_DH/oxidase_NM_dom_sf"/>
</dbReference>
<feature type="domain" description="Acyl-CoA dehydrogenase C-terminal" evidence="4">
    <location>
        <begin position="244"/>
        <end position="370"/>
    </location>
</feature>
<dbReference type="PANTHER" id="PTHR48083:SF19">
    <property type="entry name" value="FLAVIN-DEPENDENT MONOOXYGENASE, OXYGENASE SUBUNIT HSAA"/>
    <property type="match status" value="1"/>
</dbReference>
<dbReference type="Gene3D" id="1.20.140.10">
    <property type="entry name" value="Butyryl-CoA Dehydrogenase, subunit A, domain 3"/>
    <property type="match status" value="1"/>
</dbReference>
<dbReference type="SUPFAM" id="SSF56645">
    <property type="entry name" value="Acyl-CoA dehydrogenase NM domain-like"/>
    <property type="match status" value="1"/>
</dbReference>
<reference evidence="5 6" key="1">
    <citation type="submission" date="2019-12" db="EMBL/GenBank/DDBJ databases">
        <title>Neisseriaceae gen. nov. sp. Genome sequencing and assembly.</title>
        <authorList>
            <person name="Liu Z."/>
            <person name="Li A."/>
        </authorList>
    </citation>
    <scope>NUCLEOTIDE SEQUENCE [LARGE SCALE GENOMIC DNA]</scope>
    <source>
        <strain evidence="5 6">B2N2-7</strain>
    </source>
</reference>
<organism evidence="5 6">
    <name type="scientific">Craterilacuibacter sinensis</name>
    <dbReference type="NCBI Taxonomy" id="2686017"/>
    <lineage>
        <taxon>Bacteria</taxon>
        <taxon>Pseudomonadati</taxon>
        <taxon>Pseudomonadota</taxon>
        <taxon>Betaproteobacteria</taxon>
        <taxon>Neisseriales</taxon>
        <taxon>Neisseriaceae</taxon>
        <taxon>Craterilacuibacter</taxon>
    </lineage>
</organism>
<evidence type="ECO:0000313" key="6">
    <source>
        <dbReference type="Proteomes" id="UP000467214"/>
    </source>
</evidence>
<comment type="caution">
    <text evidence="5">The sequence shown here is derived from an EMBL/GenBank/DDBJ whole genome shotgun (WGS) entry which is preliminary data.</text>
</comment>
<dbReference type="GO" id="GO:0003995">
    <property type="term" value="F:acyl-CoA dehydrogenase activity"/>
    <property type="evidence" value="ECO:0007669"/>
    <property type="project" value="TreeGrafter"/>
</dbReference>
<evidence type="ECO:0000259" key="3">
    <source>
        <dbReference type="Pfam" id="PF02771"/>
    </source>
</evidence>
<dbReference type="Gene3D" id="1.10.540.10">
    <property type="entry name" value="Acyl-CoA dehydrogenase/oxidase, N-terminal domain"/>
    <property type="match status" value="1"/>
</dbReference>
<dbReference type="PANTHER" id="PTHR48083">
    <property type="entry name" value="MEDIUM-CHAIN SPECIFIC ACYL-COA DEHYDROGENASE, MITOCHONDRIAL-RELATED"/>
    <property type="match status" value="1"/>
</dbReference>
<sequence length="393" mass="43730">MTQATAEQLIARARALIPALKERAERAEREQTIPAETIADMQEAGLFRILQPKRFGGYEMHPAVFAEVQFALAEGCMSTAWMYGVVGVHPWQLGLFPDQAQQEVWGEDNSTLIASTYMPVAKVTEVDGGYRISGRWSFSTGCERCDWVFLGGNLKPTEGKGGDTYRTFLLPKSDYRIERNWDVIGLRGTGSHDIVVEDAFVPVHRTHATNQHVEAAHPGRELNTSALYRIPFAQMFIPAVSNSCIGALKGATEAFRDFATPLVGKNMGNRAIEDPNAQLAYAQAIAAYEEMRTLRLEHYRRVYAAAESGEAVDPNTRMAWRYQLTRVAYQSGELVNQLLRCCGGAGTYRKNPLTRIFLDLMTGRAHIANNTDMFGRGLAATLLKNEQTLDPFL</sequence>
<evidence type="ECO:0000256" key="1">
    <source>
        <dbReference type="ARBA" id="ARBA00023002"/>
    </source>
</evidence>
<dbReference type="GO" id="GO:0005737">
    <property type="term" value="C:cytoplasm"/>
    <property type="evidence" value="ECO:0007669"/>
    <property type="project" value="TreeGrafter"/>
</dbReference>
<evidence type="ECO:0000259" key="4">
    <source>
        <dbReference type="Pfam" id="PF08028"/>
    </source>
</evidence>
<dbReference type="Pfam" id="PF02771">
    <property type="entry name" value="Acyl-CoA_dh_N"/>
    <property type="match status" value="1"/>
</dbReference>
<dbReference type="EMBL" id="WSSB01000009">
    <property type="protein sequence ID" value="MXR37532.1"/>
    <property type="molecule type" value="Genomic_DNA"/>
</dbReference>
<dbReference type="Pfam" id="PF08028">
    <property type="entry name" value="Acyl-CoA_dh_2"/>
    <property type="match status" value="1"/>
</dbReference>